<sequence length="135" mass="15174">MHSNTGKGKTTRQFDHPLLSMWQSALLPFDELIRPEISLSAIRLLAYMIQDAIEKGIKVKELIPVDKICQLIETCIKTPLETKSGQIDLQCNRITEGLRLAEVVAGDEDVRYELLEVVNAPLCSHINESQFVSNP</sequence>
<dbReference type="Proteomes" id="UP000887574">
    <property type="component" value="Unplaced"/>
</dbReference>
<accession>A0A915DSP5</accession>
<evidence type="ECO:0000313" key="1">
    <source>
        <dbReference type="Proteomes" id="UP000887574"/>
    </source>
</evidence>
<proteinExistence type="predicted"/>
<dbReference type="WBParaSite" id="jg2274">
    <property type="protein sequence ID" value="jg2274"/>
    <property type="gene ID" value="jg2274"/>
</dbReference>
<dbReference type="AlphaFoldDB" id="A0A915DSP5"/>
<evidence type="ECO:0000313" key="2">
    <source>
        <dbReference type="WBParaSite" id="jg2274"/>
    </source>
</evidence>
<reference evidence="2" key="1">
    <citation type="submission" date="2022-11" db="UniProtKB">
        <authorList>
            <consortium name="WormBaseParasite"/>
        </authorList>
    </citation>
    <scope>IDENTIFICATION</scope>
</reference>
<keyword evidence="1" id="KW-1185">Reference proteome</keyword>
<name>A0A915DSP5_9BILA</name>
<organism evidence="1 2">
    <name type="scientific">Ditylenchus dipsaci</name>
    <dbReference type="NCBI Taxonomy" id="166011"/>
    <lineage>
        <taxon>Eukaryota</taxon>
        <taxon>Metazoa</taxon>
        <taxon>Ecdysozoa</taxon>
        <taxon>Nematoda</taxon>
        <taxon>Chromadorea</taxon>
        <taxon>Rhabditida</taxon>
        <taxon>Tylenchina</taxon>
        <taxon>Tylenchomorpha</taxon>
        <taxon>Sphaerularioidea</taxon>
        <taxon>Anguinidae</taxon>
        <taxon>Anguininae</taxon>
        <taxon>Ditylenchus</taxon>
    </lineage>
</organism>
<protein>
    <submittedName>
        <fullName evidence="2">Uncharacterized protein</fullName>
    </submittedName>
</protein>